<dbReference type="InterPro" id="IPR001878">
    <property type="entry name" value="Znf_CCHC"/>
</dbReference>
<name>A0A8S3CS95_9BILA</name>
<keyword evidence="1" id="KW-0479">Metal-binding</keyword>
<dbReference type="Pfam" id="PF00098">
    <property type="entry name" value="zf-CCHC"/>
    <property type="match status" value="1"/>
</dbReference>
<evidence type="ECO:0000256" key="1">
    <source>
        <dbReference type="PROSITE-ProRule" id="PRU00047"/>
    </source>
</evidence>
<comment type="caution">
    <text evidence="4">The sequence shown here is derived from an EMBL/GenBank/DDBJ whole genome shotgun (WGS) entry which is preliminary data.</text>
</comment>
<dbReference type="InterPro" id="IPR036875">
    <property type="entry name" value="Znf_CCHC_sf"/>
</dbReference>
<feature type="compositionally biased region" description="Basic residues" evidence="2">
    <location>
        <begin position="1"/>
        <end position="12"/>
    </location>
</feature>
<feature type="domain" description="CCHC-type" evidence="3">
    <location>
        <begin position="20"/>
        <end position="34"/>
    </location>
</feature>
<evidence type="ECO:0000259" key="3">
    <source>
        <dbReference type="PROSITE" id="PS50158"/>
    </source>
</evidence>
<feature type="region of interest" description="Disordered" evidence="2">
    <location>
        <begin position="1"/>
        <end position="54"/>
    </location>
</feature>
<dbReference type="Gene3D" id="4.10.60.10">
    <property type="entry name" value="Zinc finger, CCHC-type"/>
    <property type="match status" value="1"/>
</dbReference>
<dbReference type="Proteomes" id="UP000676336">
    <property type="component" value="Unassembled WGS sequence"/>
</dbReference>
<evidence type="ECO:0000313" key="4">
    <source>
        <dbReference type="EMBL" id="CAF4946787.1"/>
    </source>
</evidence>
<organism evidence="4 5">
    <name type="scientific">Rotaria magnacalcarata</name>
    <dbReference type="NCBI Taxonomy" id="392030"/>
    <lineage>
        <taxon>Eukaryota</taxon>
        <taxon>Metazoa</taxon>
        <taxon>Spiralia</taxon>
        <taxon>Gnathifera</taxon>
        <taxon>Rotifera</taxon>
        <taxon>Eurotatoria</taxon>
        <taxon>Bdelloidea</taxon>
        <taxon>Philodinida</taxon>
        <taxon>Philodinidae</taxon>
        <taxon>Rotaria</taxon>
    </lineage>
</organism>
<feature type="non-terminal residue" evidence="4">
    <location>
        <position position="1"/>
    </location>
</feature>
<accession>A0A8S3CS95</accession>
<sequence length="54" mass="6627">VTWARPRARNRAPRHDPNMRCYKCGQRGHFSRECDGQTKDRRSSRRRDNDYDQY</sequence>
<dbReference type="GO" id="GO:0003676">
    <property type="term" value="F:nucleic acid binding"/>
    <property type="evidence" value="ECO:0007669"/>
    <property type="project" value="InterPro"/>
</dbReference>
<proteinExistence type="predicted"/>
<dbReference type="PROSITE" id="PS50158">
    <property type="entry name" value="ZF_CCHC"/>
    <property type="match status" value="1"/>
</dbReference>
<protein>
    <recommendedName>
        <fullName evidence="3">CCHC-type domain-containing protein</fullName>
    </recommendedName>
</protein>
<dbReference type="SMART" id="SM00343">
    <property type="entry name" value="ZnF_C2HC"/>
    <property type="match status" value="1"/>
</dbReference>
<dbReference type="EMBL" id="CAJOBI010186715">
    <property type="protein sequence ID" value="CAF4946787.1"/>
    <property type="molecule type" value="Genomic_DNA"/>
</dbReference>
<feature type="non-terminal residue" evidence="4">
    <location>
        <position position="54"/>
    </location>
</feature>
<dbReference type="SUPFAM" id="SSF57756">
    <property type="entry name" value="Retrovirus zinc finger-like domains"/>
    <property type="match status" value="1"/>
</dbReference>
<reference evidence="4" key="1">
    <citation type="submission" date="2021-02" db="EMBL/GenBank/DDBJ databases">
        <authorList>
            <person name="Nowell W R."/>
        </authorList>
    </citation>
    <scope>NUCLEOTIDE SEQUENCE</scope>
</reference>
<gene>
    <name evidence="4" type="ORF">SMN809_LOCUS53914</name>
</gene>
<feature type="compositionally biased region" description="Basic and acidic residues" evidence="2">
    <location>
        <begin position="30"/>
        <end position="54"/>
    </location>
</feature>
<evidence type="ECO:0000313" key="5">
    <source>
        <dbReference type="Proteomes" id="UP000676336"/>
    </source>
</evidence>
<dbReference type="AlphaFoldDB" id="A0A8S3CS95"/>
<keyword evidence="1" id="KW-0862">Zinc</keyword>
<keyword evidence="1" id="KW-0863">Zinc-finger</keyword>
<dbReference type="GO" id="GO:0008270">
    <property type="term" value="F:zinc ion binding"/>
    <property type="evidence" value="ECO:0007669"/>
    <property type="project" value="UniProtKB-KW"/>
</dbReference>
<evidence type="ECO:0000256" key="2">
    <source>
        <dbReference type="SAM" id="MobiDB-lite"/>
    </source>
</evidence>